<dbReference type="Proteomes" id="UP000636004">
    <property type="component" value="Unassembled WGS sequence"/>
</dbReference>
<dbReference type="SFLD" id="SFLDG01129">
    <property type="entry name" value="C1.5:_HAD__Beta-PGM__Phosphata"/>
    <property type="match status" value="1"/>
</dbReference>
<dbReference type="RefSeq" id="WP_189358653.1">
    <property type="nucleotide sequence ID" value="NZ_BMWZ01000001.1"/>
</dbReference>
<comment type="cofactor">
    <cofactor evidence="1">
        <name>Mg(2+)</name>
        <dbReference type="ChEBI" id="CHEBI:18420"/>
    </cofactor>
</comment>
<dbReference type="AlphaFoldDB" id="A0A918QVC6"/>
<dbReference type="InterPro" id="IPR006439">
    <property type="entry name" value="HAD-SF_hydro_IA"/>
</dbReference>
<sequence length="219" mass="25402">MKNKKTVVFDLDDTLYSEIDYLKSAYKEIAFNIADDSDVNEVFNNMLDIYSKGGNVFKDVLEKNKSDLSITDLLLSYRNHQPKITVAEETLECIKKIHALNIPLGLLTDGRSVQQRNKIEALGLNKWFNEIIVSEEFGSEKPNVDNYLHFEKTYGDGHYYYIADNVKKDFISPNKLGWTTICLMDKGFNIHQQNFDLPLEYLPKYRIKELSETLEIINI</sequence>
<dbReference type="NCBIfam" id="TIGR01549">
    <property type="entry name" value="HAD-SF-IA-v1"/>
    <property type="match status" value="1"/>
</dbReference>
<organism evidence="5 6">
    <name type="scientific">Algibacter mikhailovii</name>
    <dbReference type="NCBI Taxonomy" id="425498"/>
    <lineage>
        <taxon>Bacteria</taxon>
        <taxon>Pseudomonadati</taxon>
        <taxon>Bacteroidota</taxon>
        <taxon>Flavobacteriia</taxon>
        <taxon>Flavobacteriales</taxon>
        <taxon>Flavobacteriaceae</taxon>
        <taxon>Algibacter</taxon>
    </lineage>
</organism>
<comment type="caution">
    <text evidence="5">The sequence shown here is derived from an EMBL/GenBank/DDBJ whole genome shotgun (WGS) entry which is preliminary data.</text>
</comment>
<dbReference type="GO" id="GO:0016791">
    <property type="term" value="F:phosphatase activity"/>
    <property type="evidence" value="ECO:0007669"/>
    <property type="project" value="TreeGrafter"/>
</dbReference>
<protein>
    <recommendedName>
        <fullName evidence="7">HAD family hydrolase</fullName>
    </recommendedName>
</protein>
<evidence type="ECO:0000256" key="1">
    <source>
        <dbReference type="ARBA" id="ARBA00001946"/>
    </source>
</evidence>
<dbReference type="EMBL" id="BMWZ01000001">
    <property type="protein sequence ID" value="GGZ68890.1"/>
    <property type="molecule type" value="Genomic_DNA"/>
</dbReference>
<dbReference type="SFLD" id="SFLDS00003">
    <property type="entry name" value="Haloacid_Dehalogenase"/>
    <property type="match status" value="1"/>
</dbReference>
<dbReference type="PANTHER" id="PTHR46470:SF2">
    <property type="entry name" value="GLYCERALDEHYDE 3-PHOSPHATE PHOSPHATASE"/>
    <property type="match status" value="1"/>
</dbReference>
<reference evidence="5" key="1">
    <citation type="journal article" date="2014" name="Int. J. Syst. Evol. Microbiol.">
        <title>Complete genome sequence of Corynebacterium casei LMG S-19264T (=DSM 44701T), isolated from a smear-ripened cheese.</title>
        <authorList>
            <consortium name="US DOE Joint Genome Institute (JGI-PGF)"/>
            <person name="Walter F."/>
            <person name="Albersmeier A."/>
            <person name="Kalinowski J."/>
            <person name="Ruckert C."/>
        </authorList>
    </citation>
    <scope>NUCLEOTIDE SEQUENCE</scope>
    <source>
        <strain evidence="5">KCTC 12710</strain>
    </source>
</reference>
<dbReference type="SUPFAM" id="SSF56784">
    <property type="entry name" value="HAD-like"/>
    <property type="match status" value="1"/>
</dbReference>
<evidence type="ECO:0000313" key="5">
    <source>
        <dbReference type="EMBL" id="GGZ68890.1"/>
    </source>
</evidence>
<keyword evidence="3" id="KW-0378">Hydrolase</keyword>
<keyword evidence="2" id="KW-0479">Metal-binding</keyword>
<keyword evidence="6" id="KW-1185">Reference proteome</keyword>
<dbReference type="InterPro" id="IPR041492">
    <property type="entry name" value="HAD_2"/>
</dbReference>
<dbReference type="InterPro" id="IPR036412">
    <property type="entry name" value="HAD-like_sf"/>
</dbReference>
<gene>
    <name evidence="5" type="ORF">GCM10007028_02280</name>
</gene>
<dbReference type="PANTHER" id="PTHR46470">
    <property type="entry name" value="N-ACYLNEURAMINATE-9-PHOSPHATASE"/>
    <property type="match status" value="1"/>
</dbReference>
<evidence type="ECO:0008006" key="7">
    <source>
        <dbReference type="Google" id="ProtNLM"/>
    </source>
</evidence>
<evidence type="ECO:0000313" key="6">
    <source>
        <dbReference type="Proteomes" id="UP000636004"/>
    </source>
</evidence>
<evidence type="ECO:0000256" key="4">
    <source>
        <dbReference type="ARBA" id="ARBA00022842"/>
    </source>
</evidence>
<dbReference type="InterPro" id="IPR023214">
    <property type="entry name" value="HAD_sf"/>
</dbReference>
<dbReference type="GO" id="GO:0044281">
    <property type="term" value="P:small molecule metabolic process"/>
    <property type="evidence" value="ECO:0007669"/>
    <property type="project" value="UniProtKB-ARBA"/>
</dbReference>
<evidence type="ECO:0000256" key="3">
    <source>
        <dbReference type="ARBA" id="ARBA00022801"/>
    </source>
</evidence>
<proteinExistence type="predicted"/>
<keyword evidence="4" id="KW-0460">Magnesium</keyword>
<dbReference type="GO" id="GO:0046872">
    <property type="term" value="F:metal ion binding"/>
    <property type="evidence" value="ECO:0007669"/>
    <property type="project" value="UniProtKB-KW"/>
</dbReference>
<accession>A0A918QVC6</accession>
<reference evidence="5" key="2">
    <citation type="submission" date="2020-09" db="EMBL/GenBank/DDBJ databases">
        <authorList>
            <person name="Sun Q."/>
            <person name="Kim S."/>
        </authorList>
    </citation>
    <scope>NUCLEOTIDE SEQUENCE</scope>
    <source>
        <strain evidence="5">KCTC 12710</strain>
    </source>
</reference>
<dbReference type="Gene3D" id="3.40.50.1000">
    <property type="entry name" value="HAD superfamily/HAD-like"/>
    <property type="match status" value="1"/>
</dbReference>
<dbReference type="Gene3D" id="1.10.150.520">
    <property type="match status" value="1"/>
</dbReference>
<evidence type="ECO:0000256" key="2">
    <source>
        <dbReference type="ARBA" id="ARBA00022723"/>
    </source>
</evidence>
<name>A0A918QVC6_9FLAO</name>
<dbReference type="InterPro" id="IPR051400">
    <property type="entry name" value="HAD-like_hydrolase"/>
</dbReference>
<dbReference type="Pfam" id="PF13419">
    <property type="entry name" value="HAD_2"/>
    <property type="match status" value="1"/>
</dbReference>